<dbReference type="AlphaFoldDB" id="A0A4S8LBI8"/>
<gene>
    <name evidence="1" type="ORF">K435DRAFT_869049</name>
</gene>
<keyword evidence="2" id="KW-1185">Reference proteome</keyword>
<name>A0A4S8LBI8_DENBC</name>
<dbReference type="OrthoDB" id="5327923at2759"/>
<protein>
    <submittedName>
        <fullName evidence="1">Uncharacterized protein</fullName>
    </submittedName>
</protein>
<dbReference type="EMBL" id="ML179535">
    <property type="protein sequence ID" value="THU85678.1"/>
    <property type="molecule type" value="Genomic_DNA"/>
</dbReference>
<dbReference type="Proteomes" id="UP000297245">
    <property type="component" value="Unassembled WGS sequence"/>
</dbReference>
<proteinExistence type="predicted"/>
<sequence>MAAECRRIGEAGFAQQQLQRADSEGEPRRREWADVAKICEDEDALIRDWTIGDSMRNAEIHSDALGRTLSSKFLSLPMASCPTQYRALQASTNHPFPSSRRETPSS</sequence>
<reference evidence="1 2" key="1">
    <citation type="journal article" date="2019" name="Nat. Ecol. Evol.">
        <title>Megaphylogeny resolves global patterns of mushroom evolution.</title>
        <authorList>
            <person name="Varga T."/>
            <person name="Krizsan K."/>
            <person name="Foldi C."/>
            <person name="Dima B."/>
            <person name="Sanchez-Garcia M."/>
            <person name="Sanchez-Ramirez S."/>
            <person name="Szollosi G.J."/>
            <person name="Szarkandi J.G."/>
            <person name="Papp V."/>
            <person name="Albert L."/>
            <person name="Andreopoulos W."/>
            <person name="Angelini C."/>
            <person name="Antonin V."/>
            <person name="Barry K.W."/>
            <person name="Bougher N.L."/>
            <person name="Buchanan P."/>
            <person name="Buyck B."/>
            <person name="Bense V."/>
            <person name="Catcheside P."/>
            <person name="Chovatia M."/>
            <person name="Cooper J."/>
            <person name="Damon W."/>
            <person name="Desjardin D."/>
            <person name="Finy P."/>
            <person name="Geml J."/>
            <person name="Haridas S."/>
            <person name="Hughes K."/>
            <person name="Justo A."/>
            <person name="Karasinski D."/>
            <person name="Kautmanova I."/>
            <person name="Kiss B."/>
            <person name="Kocsube S."/>
            <person name="Kotiranta H."/>
            <person name="LaButti K.M."/>
            <person name="Lechner B.E."/>
            <person name="Liimatainen K."/>
            <person name="Lipzen A."/>
            <person name="Lukacs Z."/>
            <person name="Mihaltcheva S."/>
            <person name="Morgado L.N."/>
            <person name="Niskanen T."/>
            <person name="Noordeloos M.E."/>
            <person name="Ohm R.A."/>
            <person name="Ortiz-Santana B."/>
            <person name="Ovrebo C."/>
            <person name="Racz N."/>
            <person name="Riley R."/>
            <person name="Savchenko A."/>
            <person name="Shiryaev A."/>
            <person name="Soop K."/>
            <person name="Spirin V."/>
            <person name="Szebenyi C."/>
            <person name="Tomsovsky M."/>
            <person name="Tulloss R.E."/>
            <person name="Uehling J."/>
            <person name="Grigoriev I.V."/>
            <person name="Vagvolgyi C."/>
            <person name="Papp T."/>
            <person name="Martin F.M."/>
            <person name="Miettinen O."/>
            <person name="Hibbett D.S."/>
            <person name="Nagy L.G."/>
        </authorList>
    </citation>
    <scope>NUCLEOTIDE SEQUENCE [LARGE SCALE GENOMIC DNA]</scope>
    <source>
        <strain evidence="1 2">CBS 962.96</strain>
    </source>
</reference>
<evidence type="ECO:0000313" key="2">
    <source>
        <dbReference type="Proteomes" id="UP000297245"/>
    </source>
</evidence>
<organism evidence="1 2">
    <name type="scientific">Dendrothele bispora (strain CBS 962.96)</name>
    <dbReference type="NCBI Taxonomy" id="1314807"/>
    <lineage>
        <taxon>Eukaryota</taxon>
        <taxon>Fungi</taxon>
        <taxon>Dikarya</taxon>
        <taxon>Basidiomycota</taxon>
        <taxon>Agaricomycotina</taxon>
        <taxon>Agaricomycetes</taxon>
        <taxon>Agaricomycetidae</taxon>
        <taxon>Agaricales</taxon>
        <taxon>Agaricales incertae sedis</taxon>
        <taxon>Dendrothele</taxon>
    </lineage>
</organism>
<evidence type="ECO:0000313" key="1">
    <source>
        <dbReference type="EMBL" id="THU85678.1"/>
    </source>
</evidence>
<accession>A0A4S8LBI8</accession>